<dbReference type="GO" id="GO:0005524">
    <property type="term" value="F:ATP binding"/>
    <property type="evidence" value="ECO:0007669"/>
    <property type="project" value="UniProtKB-KW"/>
</dbReference>
<evidence type="ECO:0000256" key="3">
    <source>
        <dbReference type="PIRSR" id="PIRSR640198-2"/>
    </source>
</evidence>
<feature type="binding site" evidence="1">
    <location>
        <begin position="203"/>
        <end position="209"/>
    </location>
    <ligand>
        <name>ATP</name>
        <dbReference type="ChEBI" id="CHEBI:30616"/>
    </ligand>
</feature>
<evidence type="ECO:0000256" key="1">
    <source>
        <dbReference type="PIRSR" id="PIRSR038925-1"/>
    </source>
</evidence>
<dbReference type="InterPro" id="IPR040198">
    <property type="entry name" value="Fido_containing"/>
</dbReference>
<dbReference type="AlphaFoldDB" id="A0A5D4H5E3"/>
<dbReference type="EMBL" id="VTAV01000007">
    <property type="protein sequence ID" value="TYR35827.1"/>
    <property type="molecule type" value="Genomic_DNA"/>
</dbReference>
<dbReference type="Proteomes" id="UP000322362">
    <property type="component" value="Unassembled WGS sequence"/>
</dbReference>
<evidence type="ECO:0000313" key="5">
    <source>
        <dbReference type="EMBL" id="TYR35827.1"/>
    </source>
</evidence>
<gene>
    <name evidence="5" type="ORF">FXV77_12185</name>
</gene>
<dbReference type="PANTHER" id="PTHR13504">
    <property type="entry name" value="FIDO DOMAIN-CONTAINING PROTEIN DDB_G0283145"/>
    <property type="match status" value="1"/>
</dbReference>
<proteinExistence type="predicted"/>
<dbReference type="Pfam" id="PF21248">
    <property type="entry name" value="SoFic-like_C"/>
    <property type="match status" value="1"/>
</dbReference>
<feature type="binding site" evidence="3">
    <location>
        <begin position="240"/>
        <end position="241"/>
    </location>
    <ligand>
        <name>ATP</name>
        <dbReference type="ChEBI" id="CHEBI:30616"/>
    </ligand>
</feature>
<dbReference type="Gene3D" id="1.10.3290.10">
    <property type="entry name" value="Fido-like domain"/>
    <property type="match status" value="1"/>
</dbReference>
<feature type="domain" description="Fido" evidence="4">
    <location>
        <begin position="117"/>
        <end position="262"/>
    </location>
</feature>
<feature type="binding site" evidence="1">
    <location>
        <position position="70"/>
    </location>
    <ligand>
        <name>ATP</name>
        <dbReference type="ChEBI" id="CHEBI:30616"/>
    </ligand>
</feature>
<dbReference type="InterPro" id="IPR048770">
    <property type="entry name" value="SoFic-like_C"/>
</dbReference>
<protein>
    <submittedName>
        <fullName evidence="5">Fic family protein</fullName>
    </submittedName>
</protein>
<feature type="binding site" evidence="3">
    <location>
        <begin position="202"/>
        <end position="209"/>
    </location>
    <ligand>
        <name>ATP</name>
        <dbReference type="ChEBI" id="CHEBI:30616"/>
    </ligand>
</feature>
<accession>A0A5D4H5E3</accession>
<comment type="caution">
    <text evidence="5">The sequence shown here is derived from an EMBL/GenBank/DDBJ whole genome shotgun (WGS) entry which is preliminary data.</text>
</comment>
<organism evidence="5 6">
    <name type="scientific">Sphingobacterium phlebotomi</name>
    <dbReference type="NCBI Taxonomy" id="2605433"/>
    <lineage>
        <taxon>Bacteria</taxon>
        <taxon>Pseudomonadati</taxon>
        <taxon>Bacteroidota</taxon>
        <taxon>Sphingobacteriia</taxon>
        <taxon>Sphingobacteriales</taxon>
        <taxon>Sphingobacteriaceae</taxon>
        <taxon>Sphingobacterium</taxon>
    </lineage>
</organism>
<feature type="binding site" evidence="1">
    <location>
        <position position="240"/>
    </location>
    <ligand>
        <name>ATP</name>
        <dbReference type="ChEBI" id="CHEBI:30616"/>
    </ligand>
</feature>
<dbReference type="InterPro" id="IPR026287">
    <property type="entry name" value="SoFic-like"/>
</dbReference>
<dbReference type="InterPro" id="IPR025758">
    <property type="entry name" value="Fic/DOC_N"/>
</dbReference>
<dbReference type="RefSeq" id="WP_148919494.1">
    <property type="nucleotide sequence ID" value="NZ_VTAV01000007.1"/>
</dbReference>
<reference evidence="5 6" key="1">
    <citation type="submission" date="2019-08" db="EMBL/GenBank/DDBJ databases">
        <title>Phlebobacter frassis gen. nov. sp. nov., a new member of family Sphingobacteriaceae isolated from sand fly rearing media.</title>
        <authorList>
            <person name="Kakumanu M.L."/>
            <person name="Marayati B.F."/>
            <person name="Wada-Katsumata A."/>
            <person name="Wasserberg G."/>
            <person name="Schal C."/>
            <person name="Apperson C.S."/>
            <person name="Ponnusamy L."/>
        </authorList>
    </citation>
    <scope>NUCLEOTIDE SEQUENCE [LARGE SCALE GENOMIC DNA]</scope>
    <source>
        <strain evidence="5 6">SSI9</strain>
    </source>
</reference>
<dbReference type="PIRSF" id="PIRSF038925">
    <property type="entry name" value="AMP-prot_trans"/>
    <property type="match status" value="1"/>
</dbReference>
<dbReference type="Pfam" id="PF13784">
    <property type="entry name" value="Fic_N"/>
    <property type="match status" value="1"/>
</dbReference>
<keyword evidence="1" id="KW-0067">ATP-binding</keyword>
<dbReference type="PANTHER" id="PTHR13504:SF35">
    <property type="entry name" value="PROTEIN ADENYLYLTRANSFERASE SOFIC"/>
    <property type="match status" value="1"/>
</dbReference>
<dbReference type="Pfam" id="PF02661">
    <property type="entry name" value="Fic"/>
    <property type="match status" value="1"/>
</dbReference>
<feature type="active site" evidence="2">
    <location>
        <position position="198"/>
    </location>
</feature>
<evidence type="ECO:0000313" key="6">
    <source>
        <dbReference type="Proteomes" id="UP000322362"/>
    </source>
</evidence>
<evidence type="ECO:0000259" key="4">
    <source>
        <dbReference type="PROSITE" id="PS51459"/>
    </source>
</evidence>
<feature type="binding site" evidence="1">
    <location>
        <position position="198"/>
    </location>
    <ligand>
        <name>ATP</name>
        <dbReference type="ChEBI" id="CHEBI:30616"/>
    </ligand>
</feature>
<dbReference type="InterPro" id="IPR003812">
    <property type="entry name" value="Fido"/>
</dbReference>
<keyword evidence="6" id="KW-1185">Reference proteome</keyword>
<name>A0A5D4H5E3_9SPHI</name>
<dbReference type="PROSITE" id="PS51459">
    <property type="entry name" value="FIDO"/>
    <property type="match status" value="1"/>
</dbReference>
<evidence type="ECO:0000256" key="2">
    <source>
        <dbReference type="PIRSR" id="PIRSR640198-1"/>
    </source>
</evidence>
<dbReference type="SUPFAM" id="SSF140931">
    <property type="entry name" value="Fic-like"/>
    <property type="match status" value="1"/>
</dbReference>
<sequence>MKLNVETPYNTLPPLPVAQSKIETIRVLRQVVKSSIALAELKGIAHTLPNPSILLNAVILKEARASSEIENVITTHDKLYQALSAKGIEIDSATKEVLRYREAILEGYSVVKKRGFLNTNTIVAIQEVLEENNAGLRRLPGTALKNAVTGEVIYTPPDDKDTILRLMKNLEDYINKTDDEVVPLIKLAIQHYQFESIHPFYDGNGRTGRILNVLYLIMHGLLDSPVLYLSDYIIKNKADYYRLLQEVRINDKWEDWILFMLNAVEETSRQTIHQIDAIKTLFAQTQDKMKTEAPKLYNKELLELIFEQPYSKIEFVVERMGVSRITASKYLKGLEQLGIVIPKRVWKETLYINQALFEILKQ</sequence>
<dbReference type="InterPro" id="IPR036597">
    <property type="entry name" value="Fido-like_dom_sf"/>
</dbReference>
<keyword evidence="1" id="KW-0547">Nucleotide-binding</keyword>